<reference evidence="4" key="1">
    <citation type="journal article" date="2019" name="Int. J. Syst. Evol. Microbiol.">
        <title>The Global Catalogue of Microorganisms (GCM) 10K type strain sequencing project: providing services to taxonomists for standard genome sequencing and annotation.</title>
        <authorList>
            <consortium name="The Broad Institute Genomics Platform"/>
            <consortium name="The Broad Institute Genome Sequencing Center for Infectious Disease"/>
            <person name="Wu L."/>
            <person name="Ma J."/>
        </authorList>
    </citation>
    <scope>NUCLEOTIDE SEQUENCE [LARGE SCALE GENOMIC DNA]</scope>
    <source>
        <strain evidence="4">KCTC 42953</strain>
    </source>
</reference>
<keyword evidence="1" id="KW-1133">Transmembrane helix</keyword>
<proteinExistence type="predicted"/>
<dbReference type="Gene3D" id="3.20.80.10">
    <property type="entry name" value="Regulatory factor, effector binding domain"/>
    <property type="match status" value="1"/>
</dbReference>
<keyword evidence="4" id="KW-1185">Reference proteome</keyword>
<dbReference type="Proteomes" id="UP001595533">
    <property type="component" value="Unassembled WGS sequence"/>
</dbReference>
<keyword evidence="1" id="KW-0812">Transmembrane</keyword>
<dbReference type="SUPFAM" id="SSF55136">
    <property type="entry name" value="Probable bacterial effector-binding domain"/>
    <property type="match status" value="1"/>
</dbReference>
<dbReference type="RefSeq" id="WP_077411580.1">
    <property type="nucleotide sequence ID" value="NZ_JBHRTS010000007.1"/>
</dbReference>
<gene>
    <name evidence="3" type="ORF">ACFODZ_13800</name>
</gene>
<dbReference type="SUPFAM" id="SSF55961">
    <property type="entry name" value="Bet v1-like"/>
    <property type="match status" value="1"/>
</dbReference>
<evidence type="ECO:0000313" key="4">
    <source>
        <dbReference type="Proteomes" id="UP001595533"/>
    </source>
</evidence>
<dbReference type="InterPro" id="IPR023393">
    <property type="entry name" value="START-like_dom_sf"/>
</dbReference>
<feature type="transmembrane region" description="Helical" evidence="1">
    <location>
        <begin position="6"/>
        <end position="26"/>
    </location>
</feature>
<dbReference type="InterPro" id="IPR011256">
    <property type="entry name" value="Reg_factor_effector_dom_sf"/>
</dbReference>
<dbReference type="CDD" id="cd07818">
    <property type="entry name" value="SRPBCC_1"/>
    <property type="match status" value="1"/>
</dbReference>
<organism evidence="3 4">
    <name type="scientific">Marinicella sediminis</name>
    <dbReference type="NCBI Taxonomy" id="1792834"/>
    <lineage>
        <taxon>Bacteria</taxon>
        <taxon>Pseudomonadati</taxon>
        <taxon>Pseudomonadota</taxon>
        <taxon>Gammaproteobacteria</taxon>
        <taxon>Lysobacterales</taxon>
        <taxon>Marinicellaceae</taxon>
        <taxon>Marinicella</taxon>
    </lineage>
</organism>
<evidence type="ECO:0000259" key="2">
    <source>
        <dbReference type="SMART" id="SM00871"/>
    </source>
</evidence>
<name>A0ABV7JE09_9GAMM</name>
<accession>A0ABV7JE09</accession>
<dbReference type="EMBL" id="JBHRTS010000007">
    <property type="protein sequence ID" value="MFC3195322.1"/>
    <property type="molecule type" value="Genomic_DNA"/>
</dbReference>
<evidence type="ECO:0000256" key="1">
    <source>
        <dbReference type="SAM" id="Phobius"/>
    </source>
</evidence>
<dbReference type="InterPro" id="IPR029442">
    <property type="entry name" value="GyrI-like"/>
</dbReference>
<keyword evidence="1" id="KW-0472">Membrane</keyword>
<protein>
    <submittedName>
        <fullName evidence="3">SRPBCC family protein</fullName>
    </submittedName>
</protein>
<dbReference type="Gene3D" id="3.30.530.20">
    <property type="match status" value="1"/>
</dbReference>
<sequence>MRVFKYLFFALLFLIILFFAYGFFFLEDKVQVTRSITIDRPAKMVFKSANSMHTFNEWSPWAKLDPNANYQFTGPTHGVGSKMAWSGNEEVGSGNQTIIESVAHEKIKTELYFDGQGDDPSWATIAIKDLGETSEVSWTFDVDFNGNVLGRYFGIMMERMLGPQYEMGLTNLKNLVEAKPVYDFSGFSVEQVSSQNVLYVATSATSNEEASAALAAAYGQITAFMMANNIEFAGMPLAITRSLEGDLWVFDAAIPVDIEILEGETGDIQLGQTYAGKVVKYIQKGPYDQTEVSYALLDAYLAEHELETNGNSWDVYANDPTTVSESDIETHIYQPIK</sequence>
<dbReference type="Pfam" id="PF10604">
    <property type="entry name" value="Polyketide_cyc2"/>
    <property type="match status" value="1"/>
</dbReference>
<dbReference type="SMART" id="SM00871">
    <property type="entry name" value="AraC_E_bind"/>
    <property type="match status" value="1"/>
</dbReference>
<dbReference type="Pfam" id="PF06445">
    <property type="entry name" value="GyrI-like"/>
    <property type="match status" value="1"/>
</dbReference>
<dbReference type="InterPro" id="IPR019587">
    <property type="entry name" value="Polyketide_cyclase/dehydratase"/>
</dbReference>
<evidence type="ECO:0000313" key="3">
    <source>
        <dbReference type="EMBL" id="MFC3195322.1"/>
    </source>
</evidence>
<dbReference type="InterPro" id="IPR010499">
    <property type="entry name" value="AraC_E-bd"/>
</dbReference>
<comment type="caution">
    <text evidence="3">The sequence shown here is derived from an EMBL/GenBank/DDBJ whole genome shotgun (WGS) entry which is preliminary data.</text>
</comment>
<feature type="domain" description="AraC effector-binding" evidence="2">
    <location>
        <begin position="185"/>
        <end position="337"/>
    </location>
</feature>